<gene>
    <name evidence="3" type="ORF">BACT_0578</name>
</gene>
<feature type="transmembrane region" description="Helical" evidence="2">
    <location>
        <begin position="33"/>
        <end position="53"/>
    </location>
</feature>
<proteinExistence type="predicted"/>
<dbReference type="EMBL" id="JGYK01000001">
    <property type="protein sequence ID" value="KFI39877.1"/>
    <property type="molecule type" value="Genomic_DNA"/>
</dbReference>
<sequence>MSTNASPQSAQQDSKAQDVPKAQVPQGRRMGRVVTSALTALIIIALALALLLLRPPSALSDQGRVADIGSRQVSQLNLTDYCPARMSLADTTGFGEAKPDEGNIASASRYAAFGPVYASYARTVGSDDELKLNDADPSDDDQVQTASSPAGEGGSIQSTRLLKAVQGAGAASSMVSWATSGDLRGVQAASCLPTGFERSFLLPASQKGWSQQLVVYNPSTKAASVNLEAYGTSARGPLALNTRGVVTVKAGGDSVYDLAAAAPGQDALFVRLTGTDAPVAATVRLSAMSGTDALGSDFATDIGQESRQAVLPGVEGGDQPQLLLMSQGKAHIKASWVLSTGSTQAKEADLPGGRVAAIDMGQAPEGAVGLSLDADAPVLSAAKLTRQGQDGQSDFAMLAPASARKVSAIALPDQAVGSLALVNVSGRESSATLVGLDGAGKRTGSRSLNLNPGQGTIVSMADLGHGTALARLEDSNATLAWSARVGVDAVSQAGVTGLAVVGAQALEPQTLRVRAQQDRTLVR</sequence>
<keyword evidence="2" id="KW-0472">Membrane</keyword>
<dbReference type="Pfam" id="PF18986">
    <property type="entry name" value="DUF5719"/>
    <property type="match status" value="1"/>
</dbReference>
<evidence type="ECO:0000313" key="4">
    <source>
        <dbReference type="Proteomes" id="UP000029015"/>
    </source>
</evidence>
<dbReference type="OrthoDB" id="3240451at2"/>
<feature type="region of interest" description="Disordered" evidence="1">
    <location>
        <begin position="1"/>
        <end position="28"/>
    </location>
</feature>
<organism evidence="3 4">
    <name type="scientific">Bifidobacterium actinocoloniiforme DSM 22766</name>
    <dbReference type="NCBI Taxonomy" id="1437605"/>
    <lineage>
        <taxon>Bacteria</taxon>
        <taxon>Bacillati</taxon>
        <taxon>Actinomycetota</taxon>
        <taxon>Actinomycetes</taxon>
        <taxon>Bifidobacteriales</taxon>
        <taxon>Bifidobacteriaceae</taxon>
        <taxon>Bifidobacterium</taxon>
    </lineage>
</organism>
<feature type="region of interest" description="Disordered" evidence="1">
    <location>
        <begin position="129"/>
        <end position="158"/>
    </location>
</feature>
<protein>
    <recommendedName>
        <fullName evidence="5">Organic solvents resistance ABC transporter permease</fullName>
    </recommendedName>
</protein>
<feature type="compositionally biased region" description="Polar residues" evidence="1">
    <location>
        <begin position="1"/>
        <end position="14"/>
    </location>
</feature>
<evidence type="ECO:0000256" key="2">
    <source>
        <dbReference type="SAM" id="Phobius"/>
    </source>
</evidence>
<evidence type="ECO:0008006" key="5">
    <source>
        <dbReference type="Google" id="ProtNLM"/>
    </source>
</evidence>
<dbReference type="Proteomes" id="UP000029015">
    <property type="component" value="Unassembled WGS sequence"/>
</dbReference>
<evidence type="ECO:0000313" key="3">
    <source>
        <dbReference type="EMBL" id="KFI39877.1"/>
    </source>
</evidence>
<comment type="caution">
    <text evidence="3">The sequence shown here is derived from an EMBL/GenBank/DDBJ whole genome shotgun (WGS) entry which is preliminary data.</text>
</comment>
<name>A0A086Z027_9BIFI</name>
<dbReference type="AlphaFoldDB" id="A0A086Z027"/>
<dbReference type="STRING" id="1437605.AB656_01490"/>
<keyword evidence="4" id="KW-1185">Reference proteome</keyword>
<accession>A0A086Z027</accession>
<evidence type="ECO:0000256" key="1">
    <source>
        <dbReference type="SAM" id="MobiDB-lite"/>
    </source>
</evidence>
<dbReference type="RefSeq" id="WP_051905235.1">
    <property type="nucleotide sequence ID" value="NZ_CP011786.1"/>
</dbReference>
<reference evidence="3 4" key="1">
    <citation type="submission" date="2014-03" db="EMBL/GenBank/DDBJ databases">
        <title>Genomics of Bifidobacteria.</title>
        <authorList>
            <person name="Ventura M."/>
            <person name="Milani C."/>
            <person name="Lugli G.A."/>
        </authorList>
    </citation>
    <scope>NUCLEOTIDE SEQUENCE [LARGE SCALE GENOMIC DNA]</scope>
    <source>
        <strain evidence="3 4">DSM 22766</strain>
    </source>
</reference>
<dbReference type="InterPro" id="IPR043777">
    <property type="entry name" value="DUF5719"/>
</dbReference>
<keyword evidence="2" id="KW-0812">Transmembrane</keyword>
<dbReference type="eggNOG" id="ENOG5032YJZ">
    <property type="taxonomic scope" value="Bacteria"/>
</dbReference>
<keyword evidence="2" id="KW-1133">Transmembrane helix</keyword>